<organism evidence="2 3">
    <name type="scientific">Clostridium ragsdalei P11</name>
    <dbReference type="NCBI Taxonomy" id="1353534"/>
    <lineage>
        <taxon>Bacteria</taxon>
        <taxon>Bacillati</taxon>
        <taxon>Bacillota</taxon>
        <taxon>Clostridia</taxon>
        <taxon>Eubacteriales</taxon>
        <taxon>Clostridiaceae</taxon>
        <taxon>Clostridium</taxon>
    </lineage>
</organism>
<dbReference type="InterPro" id="IPR027417">
    <property type="entry name" value="P-loop_NTPase"/>
</dbReference>
<dbReference type="InterPro" id="IPR003495">
    <property type="entry name" value="CobW/HypB/UreG_nucleotide-bd"/>
</dbReference>
<dbReference type="PATRIC" id="fig|1353534.3.peg.1975"/>
<dbReference type="PANTHER" id="PTHR13748:SF62">
    <property type="entry name" value="COBW DOMAIN-CONTAINING PROTEIN"/>
    <property type="match status" value="1"/>
</dbReference>
<dbReference type="Proteomes" id="UP000093954">
    <property type="component" value="Unassembled WGS sequence"/>
</dbReference>
<dbReference type="RefSeq" id="WP_065078228.1">
    <property type="nucleotide sequence ID" value="NZ_LROS01000019.1"/>
</dbReference>
<feature type="domain" description="CobW/HypB/UreG nucleotide-binding" evidence="1">
    <location>
        <begin position="4"/>
        <end position="180"/>
    </location>
</feature>
<dbReference type="Gene3D" id="3.40.50.300">
    <property type="entry name" value="P-loop containing nucleotide triphosphate hydrolases"/>
    <property type="match status" value="1"/>
</dbReference>
<dbReference type="PANTHER" id="PTHR13748">
    <property type="entry name" value="COBW-RELATED"/>
    <property type="match status" value="1"/>
</dbReference>
<keyword evidence="3" id="KW-1185">Reference proteome</keyword>
<gene>
    <name evidence="2" type="primary">yciC_1</name>
    <name evidence="2" type="ORF">CLRAG_19340</name>
</gene>
<name>A0A1A6AUD1_9CLOT</name>
<accession>A0A1A6AUD1</accession>
<evidence type="ECO:0000313" key="3">
    <source>
        <dbReference type="Proteomes" id="UP000093954"/>
    </source>
</evidence>
<evidence type="ECO:0000313" key="2">
    <source>
        <dbReference type="EMBL" id="OBR93635.1"/>
    </source>
</evidence>
<dbReference type="Pfam" id="PF02492">
    <property type="entry name" value="cobW"/>
    <property type="match status" value="1"/>
</dbReference>
<proteinExistence type="predicted"/>
<dbReference type="GO" id="GO:0005737">
    <property type="term" value="C:cytoplasm"/>
    <property type="evidence" value="ECO:0007669"/>
    <property type="project" value="TreeGrafter"/>
</dbReference>
<dbReference type="AlphaFoldDB" id="A0A1A6AUD1"/>
<dbReference type="InterPro" id="IPR051316">
    <property type="entry name" value="Zinc-reg_GTPase_activator"/>
</dbReference>
<sequence length="202" mass="22225">MNLIIFGGFLGSGKTSLILSLAHFLVEKQSPNKQNLVIIENEVGETGIDDKVLKSKGLSVKELFSGCICCQLSSDLVITLNDLREKVDPEWVIIETTGLAYPGKILGTLNKYGKGIESIRIVSVVDAERFEELTEIAPVLIKSQISDGNTILVNKIDLVTDKQLKNIEHSVKEVNPKATLYKVSANKNINDSIWKEVAKSNE</sequence>
<evidence type="ECO:0000259" key="1">
    <source>
        <dbReference type="Pfam" id="PF02492"/>
    </source>
</evidence>
<protein>
    <submittedName>
        <fullName evidence="2">Putative metal chaperone YciC</fullName>
    </submittedName>
</protein>
<comment type="caution">
    <text evidence="2">The sequence shown here is derived from an EMBL/GenBank/DDBJ whole genome shotgun (WGS) entry which is preliminary data.</text>
</comment>
<dbReference type="EMBL" id="LROS01000019">
    <property type="protein sequence ID" value="OBR93635.1"/>
    <property type="molecule type" value="Genomic_DNA"/>
</dbReference>
<reference evidence="2 3" key="1">
    <citation type="journal article" date="2012" name="Front. Microbiol.">
        <title>Draft Genome Sequence of the Virulent Strain 01-B526 of the Fish Pathogen Aeromonas salmonicida.</title>
        <authorList>
            <person name="Charette S.J."/>
            <person name="Brochu F."/>
            <person name="Boyle B."/>
            <person name="Filion G."/>
            <person name="Tanaka K.H."/>
            <person name="Derome N."/>
        </authorList>
    </citation>
    <scope>NUCLEOTIDE SEQUENCE [LARGE SCALE GENOMIC DNA]</scope>
    <source>
        <strain evidence="2 3">P11</strain>
    </source>
</reference>
<dbReference type="SUPFAM" id="SSF52540">
    <property type="entry name" value="P-loop containing nucleoside triphosphate hydrolases"/>
    <property type="match status" value="1"/>
</dbReference>